<evidence type="ECO:0000256" key="3">
    <source>
        <dbReference type="ARBA" id="ARBA00022737"/>
    </source>
</evidence>
<dbReference type="Pfam" id="PF00028">
    <property type="entry name" value="Cadherin"/>
    <property type="match status" value="3"/>
</dbReference>
<dbReference type="InterPro" id="IPR015919">
    <property type="entry name" value="Cadherin-like_sf"/>
</dbReference>
<keyword evidence="6 9" id="KW-0472">Membrane</keyword>
<dbReference type="InterPro" id="IPR020894">
    <property type="entry name" value="Cadherin_CS"/>
</dbReference>
<name>A0A368H9Z3_ANCCA</name>
<keyword evidence="12" id="KW-1185">Reference proteome</keyword>
<feature type="compositionally biased region" description="Pro residues" evidence="8">
    <location>
        <begin position="532"/>
        <end position="541"/>
    </location>
</feature>
<dbReference type="CDD" id="cd11304">
    <property type="entry name" value="Cadherin_repeat"/>
    <property type="match status" value="8"/>
</dbReference>
<feature type="transmembrane region" description="Helical" evidence="9">
    <location>
        <begin position="1175"/>
        <end position="1201"/>
    </location>
</feature>
<dbReference type="Gene3D" id="2.60.40.60">
    <property type="entry name" value="Cadherins"/>
    <property type="match status" value="8"/>
</dbReference>
<comment type="subcellular location">
    <subcellularLocation>
        <location evidence="1">Membrane</location>
    </subcellularLocation>
</comment>
<feature type="domain" description="Cadherin" evidence="10">
    <location>
        <begin position="278"/>
        <end position="378"/>
    </location>
</feature>
<evidence type="ECO:0000256" key="9">
    <source>
        <dbReference type="SAM" id="Phobius"/>
    </source>
</evidence>
<dbReference type="PROSITE" id="PS50268">
    <property type="entry name" value="CADHERIN_2"/>
    <property type="match status" value="8"/>
</dbReference>
<feature type="domain" description="Cadherin" evidence="10">
    <location>
        <begin position="25"/>
        <end position="145"/>
    </location>
</feature>
<organism evidence="11 12">
    <name type="scientific">Ancylostoma caninum</name>
    <name type="common">Dog hookworm</name>
    <dbReference type="NCBI Taxonomy" id="29170"/>
    <lineage>
        <taxon>Eukaryota</taxon>
        <taxon>Metazoa</taxon>
        <taxon>Ecdysozoa</taxon>
        <taxon>Nematoda</taxon>
        <taxon>Chromadorea</taxon>
        <taxon>Rhabditida</taxon>
        <taxon>Rhabditina</taxon>
        <taxon>Rhabditomorpha</taxon>
        <taxon>Strongyloidea</taxon>
        <taxon>Ancylostomatidae</taxon>
        <taxon>Ancylostomatinae</taxon>
        <taxon>Ancylostoma</taxon>
    </lineage>
</organism>
<evidence type="ECO:0000313" key="11">
    <source>
        <dbReference type="EMBL" id="RCN53366.1"/>
    </source>
</evidence>
<dbReference type="FunFam" id="2.60.40.60:FF:000302">
    <property type="entry name" value="CaDHerin family"/>
    <property type="match status" value="1"/>
</dbReference>
<proteinExistence type="predicted"/>
<dbReference type="InterPro" id="IPR002126">
    <property type="entry name" value="Cadherin-like_dom"/>
</dbReference>
<reference evidence="11 12" key="1">
    <citation type="submission" date="2014-10" db="EMBL/GenBank/DDBJ databases">
        <title>Draft genome of the hookworm Ancylostoma caninum.</title>
        <authorList>
            <person name="Mitreva M."/>
        </authorList>
    </citation>
    <scope>NUCLEOTIDE SEQUENCE [LARGE SCALE GENOMIC DNA]</scope>
    <source>
        <strain evidence="11 12">Baltimore</strain>
    </source>
</reference>
<feature type="domain" description="Cadherin" evidence="10">
    <location>
        <begin position="963"/>
        <end position="1081"/>
    </location>
</feature>
<evidence type="ECO:0000256" key="8">
    <source>
        <dbReference type="SAM" id="MobiDB-lite"/>
    </source>
</evidence>
<feature type="region of interest" description="Disordered" evidence="8">
    <location>
        <begin position="517"/>
        <end position="541"/>
    </location>
</feature>
<dbReference type="PANTHER" id="PTHR24026">
    <property type="entry name" value="FAT ATYPICAL CADHERIN-RELATED"/>
    <property type="match status" value="1"/>
</dbReference>
<evidence type="ECO:0000256" key="1">
    <source>
        <dbReference type="ARBA" id="ARBA00004370"/>
    </source>
</evidence>
<dbReference type="Proteomes" id="UP000252519">
    <property type="component" value="Unassembled WGS sequence"/>
</dbReference>
<evidence type="ECO:0000313" key="12">
    <source>
        <dbReference type="Proteomes" id="UP000252519"/>
    </source>
</evidence>
<feature type="domain" description="Cadherin" evidence="10">
    <location>
        <begin position="402"/>
        <end position="490"/>
    </location>
</feature>
<evidence type="ECO:0000256" key="2">
    <source>
        <dbReference type="ARBA" id="ARBA00022692"/>
    </source>
</evidence>
<dbReference type="GO" id="GO:0005886">
    <property type="term" value="C:plasma membrane"/>
    <property type="evidence" value="ECO:0007669"/>
    <property type="project" value="InterPro"/>
</dbReference>
<keyword evidence="3" id="KW-0677">Repeat</keyword>
<gene>
    <name evidence="11" type="ORF">ANCCAN_00429</name>
</gene>
<feature type="domain" description="Cadherin" evidence="10">
    <location>
        <begin position="853"/>
        <end position="956"/>
    </location>
</feature>
<dbReference type="STRING" id="29170.A0A368H9Z3"/>
<accession>A0A368H9Z3</accession>
<evidence type="ECO:0000256" key="7">
    <source>
        <dbReference type="PROSITE-ProRule" id="PRU00043"/>
    </source>
</evidence>
<evidence type="ECO:0000256" key="4">
    <source>
        <dbReference type="ARBA" id="ARBA00022837"/>
    </source>
</evidence>
<dbReference type="PRINTS" id="PR00205">
    <property type="entry name" value="CADHERIN"/>
</dbReference>
<dbReference type="SMART" id="SM00112">
    <property type="entry name" value="CA"/>
    <property type="match status" value="8"/>
</dbReference>
<evidence type="ECO:0000256" key="6">
    <source>
        <dbReference type="ARBA" id="ARBA00023136"/>
    </source>
</evidence>
<dbReference type="SUPFAM" id="SSF49313">
    <property type="entry name" value="Cadherin-like"/>
    <property type="match status" value="8"/>
</dbReference>
<dbReference type="PANTHER" id="PTHR24026:SF135">
    <property type="entry name" value="CADHERIN DOMAIN-CONTAINING PROTEIN"/>
    <property type="match status" value="1"/>
</dbReference>
<dbReference type="EMBL" id="JOJR01000002">
    <property type="protein sequence ID" value="RCN53366.1"/>
    <property type="molecule type" value="Genomic_DNA"/>
</dbReference>
<keyword evidence="5 9" id="KW-1133">Transmembrane helix</keyword>
<feature type="domain" description="Cadherin" evidence="10">
    <location>
        <begin position="146"/>
        <end position="251"/>
    </location>
</feature>
<dbReference type="FunFam" id="2.60.40.60:FF:000379">
    <property type="entry name" value="CaDHerin family"/>
    <property type="match status" value="1"/>
</dbReference>
<sequence>MSMYSTVDIVAVIVTVCYISRNFFQISSREGYVPETAVIGTTVRVSPNPQAESLQILVSDEDLRPGMPPATYQYILTGPGATIFAVDQRGYLYLNVPSIDADPPSPSSYRLNVQAREVDTTPIRSSEPVTIIIHVLDSNDNSPQFEQPIYTVNVTSFGEDRPVVKVVATDADSGNFGEVSYRIAQVTNGADDKFRYDDATNTLYATGDLTPGERYQVIIEATDGGGRTSQAIVVVLATHTMFSLASIAPLPGMETFVPNPSAYVTTPGAPTSAEQEETIQTFVTEVAENTPINTVVVSLGGENTNDDVYYIIAGGNTEEKFTINAQTGTITTTGEFDRERTAMYSLQIDTRSRNPDQHLYWTLVQISVLDVNDNSPHFVGPQPIRLRLSVDDLDQLSANMVIGKVTVEDPDADDNGRLELRVAPDMNRLFTVSHDGVVSINGDFTAAHFGEHRMFIIARDHGDPPRETKAEVIVSIYGTLITMATEPPTSETFEYTSSAEEETPTQPDYYYQSITTAPPTSGRGQTFSSFPTPSPAPQPPTVPVVPTIDISDLTGSAETTEITWIPTDMLPTSAETETIMQEVPKTVPSTIKETSTTAVVFASQTVPPTTTPSSTKPQRLAPVFNPAQITVTADENESEIEIAKVHASYPDGGSGTISYVLHKGDPSLFAVSSYSGSVTLLRPLDAETDTSYQLQVSTAEAAGLAVDPSMAHFVSITVHVGDVNDWIPNFENSNYNFIVQEDTMPGTIIGQVTAFDQDKQDPNNRIRYRLVSAGGLEQHFSVNSETGLITLALQVDAFAGEKITLRIEASDSGVPAQSSMTAVLIDVVPTTSQVIPNGTPFSSRPSEGALQFSLRNYTTSVSESVRPPNLVQVLSVNNKPADTRFITCNIVSGNYRGAFSVTAGNDGNCELRTQMELDRESVERYLLNITVTAGSETDFALVSVTVLDVNDNVPRFIYDNDLGLTTYFAGVSSTAGAFTRVLTVKAEDADLGNSSVVNYALDPLSLHSKYFTVSPTGEISTKQSMSQLLQKSRISYFELRVSACDSPIAGQQLCSKADVVINVITESHRFRMITTGLNPQQLRAHEKDMIKTVRQFTGACTLLSIESMVEQPSSDNQARTDIYWYAVNPSTKKICKKHEFRKLFETPSVAMVAGKVQPWFRLEKIVEDVVEDSDVAGVLIGLAILIAVGAIIGICAVCVFWSRYRVSQHSVHSFNPHAYPQKLGAVFLPNAPNDPRLDKIYETQMLEMPISDEDMTMKSSEGGRGFGYGNYRRQGSVAYEGDFSIEENMYALNVPGRVDPVTKCVFNY</sequence>
<dbReference type="OrthoDB" id="6252479at2759"/>
<comment type="caution">
    <text evidence="11">The sequence shown here is derived from an EMBL/GenBank/DDBJ whole genome shotgun (WGS) entry which is preliminary data.</text>
</comment>
<dbReference type="PROSITE" id="PS00232">
    <property type="entry name" value="CADHERIN_1"/>
    <property type="match status" value="3"/>
</dbReference>
<keyword evidence="2 9" id="KW-0812">Transmembrane</keyword>
<evidence type="ECO:0000259" key="10">
    <source>
        <dbReference type="PROSITE" id="PS50268"/>
    </source>
</evidence>
<keyword evidence="4 7" id="KW-0106">Calcium</keyword>
<protein>
    <submittedName>
        <fullName evidence="11">Cadherin domain protein</fullName>
    </submittedName>
</protein>
<dbReference type="GO" id="GO:0007156">
    <property type="term" value="P:homophilic cell adhesion via plasma membrane adhesion molecules"/>
    <property type="evidence" value="ECO:0007669"/>
    <property type="project" value="InterPro"/>
</dbReference>
<feature type="domain" description="Cadherin" evidence="10">
    <location>
        <begin position="625"/>
        <end position="730"/>
    </location>
</feature>
<feature type="domain" description="Cadherin" evidence="10">
    <location>
        <begin position="731"/>
        <end position="842"/>
    </location>
</feature>
<dbReference type="GO" id="GO:0005509">
    <property type="term" value="F:calcium ion binding"/>
    <property type="evidence" value="ECO:0007669"/>
    <property type="project" value="UniProtKB-UniRule"/>
</dbReference>
<evidence type="ECO:0000256" key="5">
    <source>
        <dbReference type="ARBA" id="ARBA00022989"/>
    </source>
</evidence>